<evidence type="ECO:0000313" key="2">
    <source>
        <dbReference type="Proteomes" id="UP001482620"/>
    </source>
</evidence>
<comment type="caution">
    <text evidence="1">The sequence shown here is derived from an EMBL/GenBank/DDBJ whole genome shotgun (WGS) entry which is preliminary data.</text>
</comment>
<evidence type="ECO:0000313" key="1">
    <source>
        <dbReference type="EMBL" id="MEQ2254441.1"/>
    </source>
</evidence>
<protein>
    <submittedName>
        <fullName evidence="1">Uncharacterized protein</fullName>
    </submittedName>
</protein>
<name>A0ABV0VBC6_9TELE</name>
<reference evidence="1 2" key="1">
    <citation type="submission" date="2021-06" db="EMBL/GenBank/DDBJ databases">
        <authorList>
            <person name="Palmer J.M."/>
        </authorList>
    </citation>
    <scope>NUCLEOTIDE SEQUENCE [LARGE SCALE GENOMIC DNA]</scope>
    <source>
        <strain evidence="2">if_2019</strain>
        <tissue evidence="1">Muscle</tissue>
    </source>
</reference>
<organism evidence="1 2">
    <name type="scientific">Ilyodon furcidens</name>
    <name type="common">goldbreast splitfin</name>
    <dbReference type="NCBI Taxonomy" id="33524"/>
    <lineage>
        <taxon>Eukaryota</taxon>
        <taxon>Metazoa</taxon>
        <taxon>Chordata</taxon>
        <taxon>Craniata</taxon>
        <taxon>Vertebrata</taxon>
        <taxon>Euteleostomi</taxon>
        <taxon>Actinopterygii</taxon>
        <taxon>Neopterygii</taxon>
        <taxon>Teleostei</taxon>
        <taxon>Neoteleostei</taxon>
        <taxon>Acanthomorphata</taxon>
        <taxon>Ovalentaria</taxon>
        <taxon>Atherinomorphae</taxon>
        <taxon>Cyprinodontiformes</taxon>
        <taxon>Goodeidae</taxon>
        <taxon>Ilyodon</taxon>
    </lineage>
</organism>
<gene>
    <name evidence="1" type="ORF">ILYODFUR_003813</name>
</gene>
<sequence>MLSCYNIKLLSFLYNFMCGKKEYALFYHFCKKKKNLKSVASNRLYIDTPGLNLVQQISFRNHQTNKKRLPACILYLHSALLSQYFVEAVFAVSAAADLLLYISTMFSTSTYLNLKAFSGSFSQLQSADLVEQITLHLAAELKSALTC</sequence>
<dbReference type="EMBL" id="JAHRIQ010104470">
    <property type="protein sequence ID" value="MEQ2254441.1"/>
    <property type="molecule type" value="Genomic_DNA"/>
</dbReference>
<keyword evidence="2" id="KW-1185">Reference proteome</keyword>
<proteinExistence type="predicted"/>
<accession>A0ABV0VBC6</accession>
<dbReference type="Proteomes" id="UP001482620">
    <property type="component" value="Unassembled WGS sequence"/>
</dbReference>